<proteinExistence type="predicted"/>
<evidence type="ECO:0000313" key="1">
    <source>
        <dbReference type="EMBL" id="RDW78870.1"/>
    </source>
</evidence>
<dbReference type="EMBL" id="PVWQ01000006">
    <property type="protein sequence ID" value="RDW78870.1"/>
    <property type="molecule type" value="Genomic_DNA"/>
</dbReference>
<dbReference type="Proteomes" id="UP000256690">
    <property type="component" value="Unassembled WGS sequence"/>
</dbReference>
<reference evidence="1 2" key="1">
    <citation type="journal article" date="2018" name="IMA Fungus">
        <title>IMA Genome-F 9: Draft genome sequence of Annulohypoxylon stygium, Aspergillus mulundensis, Berkeleyomyces basicola (syn. Thielaviopsis basicola), Ceratocystis smalleyi, two Cercospora beticola strains, Coleophoma cylindrospora, Fusarium fracticaudum, Phialophora cf. hyalina, and Morchella septimelata.</title>
        <authorList>
            <person name="Wingfield B.D."/>
            <person name="Bills G.F."/>
            <person name="Dong Y."/>
            <person name="Huang W."/>
            <person name="Nel W.J."/>
            <person name="Swalarsk-Parry B.S."/>
            <person name="Vaghefi N."/>
            <person name="Wilken P.M."/>
            <person name="An Z."/>
            <person name="de Beer Z.W."/>
            <person name="De Vos L."/>
            <person name="Chen L."/>
            <person name="Duong T.A."/>
            <person name="Gao Y."/>
            <person name="Hammerbacher A."/>
            <person name="Kikkert J.R."/>
            <person name="Li Y."/>
            <person name="Li H."/>
            <person name="Li K."/>
            <person name="Li Q."/>
            <person name="Liu X."/>
            <person name="Ma X."/>
            <person name="Naidoo K."/>
            <person name="Pethybridge S.J."/>
            <person name="Sun J."/>
            <person name="Steenkamp E.T."/>
            <person name="van der Nest M.A."/>
            <person name="van Wyk S."/>
            <person name="Wingfield M.J."/>
            <person name="Xiong C."/>
            <person name="Yue Q."/>
            <person name="Zhang X."/>
        </authorList>
    </citation>
    <scope>NUCLEOTIDE SEQUENCE [LARGE SCALE GENOMIC DNA]</scope>
    <source>
        <strain evidence="1 2">DSM 5745</strain>
    </source>
</reference>
<dbReference type="OrthoDB" id="4499271at2759"/>
<organism evidence="1 2">
    <name type="scientific">Aspergillus mulundensis</name>
    <dbReference type="NCBI Taxonomy" id="1810919"/>
    <lineage>
        <taxon>Eukaryota</taxon>
        <taxon>Fungi</taxon>
        <taxon>Dikarya</taxon>
        <taxon>Ascomycota</taxon>
        <taxon>Pezizomycotina</taxon>
        <taxon>Eurotiomycetes</taxon>
        <taxon>Eurotiomycetidae</taxon>
        <taxon>Eurotiales</taxon>
        <taxon>Aspergillaceae</taxon>
        <taxon>Aspergillus</taxon>
        <taxon>Aspergillus subgen. Nidulantes</taxon>
    </lineage>
</organism>
<name>A0A3D8RYD2_9EURO</name>
<accession>A0A3D8RYD2</accession>
<evidence type="ECO:0000313" key="2">
    <source>
        <dbReference type="Proteomes" id="UP000256690"/>
    </source>
</evidence>
<comment type="caution">
    <text evidence="1">The sequence shown here is derived from an EMBL/GenBank/DDBJ whole genome shotgun (WGS) entry which is preliminary data.</text>
</comment>
<sequence length="300" mass="33493">MTTQPRYPEIKAAAAAVGNTLSSAKIPNMLWSWTALALFIVDHGFPEIEFLIQDNEVPQATGALTKAGYKNCTDPSCSELQEDRGAHLGDALNRFHPVAAAHFHLPPPNGQGSGYLVSLLKKNDIIPHLPDLKLGLPKQKEYELLTLSIDPRLPPRAEGGASGPWYDLPFVRVPQDYTLAQALLLLRCRHVDTNPGLDGLWRDMLWEIRRFKQPHPFEFGEKHFSPLLGQLWGDLVQGNPNYPPDVDLQHKLRGVELVREARDRMPRMSPDGKVLKAKKAAEHVYMTGDGRSGKVYYAKG</sequence>
<dbReference type="GeneID" id="38116092"/>
<keyword evidence="2" id="KW-1185">Reference proteome</keyword>
<protein>
    <submittedName>
        <fullName evidence="1">Uncharacterized protein</fullName>
    </submittedName>
</protein>
<gene>
    <name evidence="1" type="ORF">DSM5745_05722</name>
</gene>
<dbReference type="AlphaFoldDB" id="A0A3D8RYD2"/>
<dbReference type="RefSeq" id="XP_026603570.1">
    <property type="nucleotide sequence ID" value="XM_026747738.1"/>
</dbReference>